<dbReference type="RefSeq" id="WP_105698286.1">
    <property type="nucleotide sequence ID" value="NZ_CP159260.1"/>
</dbReference>
<dbReference type="InterPro" id="IPR006860">
    <property type="entry name" value="FecR"/>
</dbReference>
<dbReference type="GO" id="GO:0016989">
    <property type="term" value="F:sigma factor antagonist activity"/>
    <property type="evidence" value="ECO:0007669"/>
    <property type="project" value="TreeGrafter"/>
</dbReference>
<accession>A0A2S9EGI5</accession>
<feature type="domain" description="FecR N-terminal" evidence="2">
    <location>
        <begin position="18"/>
        <end position="60"/>
    </location>
</feature>
<dbReference type="InterPro" id="IPR012373">
    <property type="entry name" value="Ferrdict_sens_TM"/>
</dbReference>
<dbReference type="Gene3D" id="2.60.120.1440">
    <property type="match status" value="1"/>
</dbReference>
<name>A0A2S9EGI5_9PSED</name>
<comment type="caution">
    <text evidence="3">The sequence shown here is derived from an EMBL/GenBank/DDBJ whole genome shotgun (WGS) entry which is preliminary data.</text>
</comment>
<proteinExistence type="predicted"/>
<organism evidence="3 4">
    <name type="scientific">Pseudomonas poae</name>
    <dbReference type="NCBI Taxonomy" id="200451"/>
    <lineage>
        <taxon>Bacteria</taxon>
        <taxon>Pseudomonadati</taxon>
        <taxon>Pseudomonadota</taxon>
        <taxon>Gammaproteobacteria</taxon>
        <taxon>Pseudomonadales</taxon>
        <taxon>Pseudomonadaceae</taxon>
        <taxon>Pseudomonas</taxon>
    </lineage>
</organism>
<feature type="domain" description="FecR protein" evidence="1">
    <location>
        <begin position="119"/>
        <end position="210"/>
    </location>
</feature>
<gene>
    <name evidence="3" type="ORF">CQZ99_19540</name>
</gene>
<evidence type="ECO:0000313" key="4">
    <source>
        <dbReference type="Proteomes" id="UP000238045"/>
    </source>
</evidence>
<protein>
    <submittedName>
        <fullName evidence="3">Peptide ABC transporter substrate-binding protein</fullName>
    </submittedName>
</protein>
<dbReference type="PANTHER" id="PTHR30273">
    <property type="entry name" value="PERIPLASMIC SIGNAL SENSOR AND SIGMA FACTOR ACTIVATOR FECR-RELATED"/>
    <property type="match status" value="1"/>
</dbReference>
<dbReference type="Proteomes" id="UP000238045">
    <property type="component" value="Unassembled WGS sequence"/>
</dbReference>
<dbReference type="Pfam" id="PF04773">
    <property type="entry name" value="FecR"/>
    <property type="match status" value="1"/>
</dbReference>
<dbReference type="EMBL" id="PCQL01000023">
    <property type="protein sequence ID" value="PRC14286.1"/>
    <property type="molecule type" value="Genomic_DNA"/>
</dbReference>
<evidence type="ECO:0000259" key="1">
    <source>
        <dbReference type="Pfam" id="PF04773"/>
    </source>
</evidence>
<dbReference type="Pfam" id="PF16220">
    <property type="entry name" value="DUF4880"/>
    <property type="match status" value="1"/>
</dbReference>
<keyword evidence="4" id="KW-1185">Reference proteome</keyword>
<reference evidence="3 4" key="1">
    <citation type="submission" date="2017-09" db="EMBL/GenBank/DDBJ databases">
        <title>Genomic, metabolic, and phenotypic characteristics of bacterial isolates from the natural microbiome of the model nematode Caenorhabditis elegans.</title>
        <authorList>
            <person name="Zimmermann J."/>
            <person name="Obeng N."/>
            <person name="Yang W."/>
            <person name="Obeng O."/>
            <person name="Kissoyan K."/>
            <person name="Pees B."/>
            <person name="Dirksen P."/>
            <person name="Hoppner M."/>
            <person name="Franke A."/>
            <person name="Rosenstiel P."/>
            <person name="Leippe M."/>
            <person name="Dierking K."/>
            <person name="Kaleta C."/>
            <person name="Schulenburg H."/>
        </authorList>
    </citation>
    <scope>NUCLEOTIDE SEQUENCE [LARGE SCALE GENOMIC DNA]</scope>
    <source>
        <strain evidence="3 4">MYb117</strain>
    </source>
</reference>
<dbReference type="PIRSF" id="PIRSF018266">
    <property type="entry name" value="FecR"/>
    <property type="match status" value="1"/>
</dbReference>
<dbReference type="PANTHER" id="PTHR30273:SF2">
    <property type="entry name" value="PROTEIN FECR"/>
    <property type="match status" value="1"/>
</dbReference>
<evidence type="ECO:0000313" key="3">
    <source>
        <dbReference type="EMBL" id="PRC14286.1"/>
    </source>
</evidence>
<dbReference type="InterPro" id="IPR032623">
    <property type="entry name" value="FecR_N"/>
</dbReference>
<dbReference type="AlphaFoldDB" id="A0A2S9EGI5"/>
<sequence>MTRMDNAARFGPDPQVVKQAISWALRLRNNRANVRLRAQCEHWRAAHHDHEMAWQRVQALQQELSSQLAAIPGAHVALESSAQGLSRRQATKILSGVALVGSAAWISRDLTGWQRWTSDLATATGERRSVQLPDGTRLQLNTDSAVDLNFNPHQRLINLVRGEILVTCGADSSAPLLVQTRHGLLEGIDGRFSVRQDSDCTRLSVVSGNVAIHSPHQADGLSTQVHAGENYLVRPSEAVPAPPMNMDVGAWADGLIVTRGMRLADFLGEVGRYRHGYLGCSAGIAELRLSGVFRLDDTDKLLAVLPRTLPVQVRYRTRWWVSVEQSA</sequence>
<evidence type="ECO:0000259" key="2">
    <source>
        <dbReference type="Pfam" id="PF16220"/>
    </source>
</evidence>